<proteinExistence type="predicted"/>
<feature type="region of interest" description="Disordered" evidence="2">
    <location>
        <begin position="231"/>
        <end position="257"/>
    </location>
</feature>
<dbReference type="PANTHER" id="PTHR44927">
    <property type="entry name" value="FK506-BINDING PROTEIN 15"/>
    <property type="match status" value="1"/>
</dbReference>
<feature type="coiled-coil region" evidence="1">
    <location>
        <begin position="427"/>
        <end position="495"/>
    </location>
</feature>
<dbReference type="OrthoDB" id="5842926at2759"/>
<evidence type="ECO:0000256" key="2">
    <source>
        <dbReference type="SAM" id="MobiDB-lite"/>
    </source>
</evidence>
<name>A0A1E1W035_PECGO</name>
<feature type="region of interest" description="Disordered" evidence="2">
    <location>
        <begin position="23"/>
        <end position="58"/>
    </location>
</feature>
<dbReference type="AlphaFoldDB" id="A0A1E1W035"/>
<gene>
    <name evidence="3" type="ORF">g.3173</name>
</gene>
<evidence type="ECO:0000256" key="1">
    <source>
        <dbReference type="SAM" id="Coils"/>
    </source>
</evidence>
<dbReference type="PANTHER" id="PTHR44927:SF1">
    <property type="entry name" value="FK506-BINDING PROTEIN 15"/>
    <property type="match status" value="1"/>
</dbReference>
<evidence type="ECO:0000313" key="3">
    <source>
        <dbReference type="EMBL" id="JAT80294.1"/>
    </source>
</evidence>
<organism evidence="3">
    <name type="scientific">Pectinophora gossypiella</name>
    <name type="common">Cotton pink bollworm</name>
    <name type="synonym">Depressaria gossypiella</name>
    <dbReference type="NCBI Taxonomy" id="13191"/>
    <lineage>
        <taxon>Eukaryota</taxon>
        <taxon>Metazoa</taxon>
        <taxon>Ecdysozoa</taxon>
        <taxon>Arthropoda</taxon>
        <taxon>Hexapoda</taxon>
        <taxon>Insecta</taxon>
        <taxon>Pterygota</taxon>
        <taxon>Neoptera</taxon>
        <taxon>Endopterygota</taxon>
        <taxon>Lepidoptera</taxon>
        <taxon>Glossata</taxon>
        <taxon>Ditrysia</taxon>
        <taxon>Gelechioidea</taxon>
        <taxon>Gelechiidae</taxon>
        <taxon>Apatetrinae</taxon>
        <taxon>Pectinophora</taxon>
    </lineage>
</organism>
<evidence type="ECO:0008006" key="4">
    <source>
        <dbReference type="Google" id="ProtNLM"/>
    </source>
</evidence>
<protein>
    <recommendedName>
        <fullName evidence="4">WH1 domain-containing protein</fullName>
    </recommendedName>
</protein>
<reference evidence="3" key="1">
    <citation type="submission" date="2015-09" db="EMBL/GenBank/DDBJ databases">
        <title>De novo assembly of Pectinophora gossypiella (Pink Bollworm) gut transcriptome.</title>
        <authorList>
            <person name="Tassone E.E."/>
        </authorList>
    </citation>
    <scope>NUCLEOTIDE SEQUENCE</scope>
</reference>
<sequence>MLETDEVDDDYFTPVSTTTLASIFGSDKESKDEREGKKTTNESLKYTPPKQHVPQNVTEEKVEEESKLTECIFACALSAHEWTNNNYVNRGKVGFAIIKITKNNSHTIILYNSNKTTLSSTTVTSNLNMTVKGDNYICFYDSLSKYWSIYAKEVEVKKISEILTKFGVNIKYAVNTDHNPPDPNKTVVDKCDTATYNSGKESDTDSSVNRRTKASILNRMATMGHSVLPLHTLPADKSSDSSDNENTNQPPKITRPKPVKTINKRMVSDKNVAEVLDLSNSSKTTVAKIEQPLPTTSMVYTCINGQLVPVSNTNLGAAYGNNSNSEMNLFMSEQRINNNELRININRTADKVDQILEKIKGLEQPSKDKSISNFQTDIMQKLLSEYENKIKIYEQLLTSQNKNKIDEHLLKTSSNTSDEIASYKNVISELQNIVIEKDKEIKMLTDRLQENNLVKEITNLKQSLAIKNDQVEKLIQQLERRDTKLKTDEDDFENKLKYTMNDVYRSISVNFESNETYTGETVKNVTASVIKDVTIKFLNEYSYEK</sequence>
<accession>A0A1E1W035</accession>
<feature type="compositionally biased region" description="Basic and acidic residues" evidence="2">
    <location>
        <begin position="26"/>
        <end position="40"/>
    </location>
</feature>
<dbReference type="EMBL" id="GDQN01010760">
    <property type="protein sequence ID" value="JAT80294.1"/>
    <property type="molecule type" value="Transcribed_RNA"/>
</dbReference>
<keyword evidence="1" id="KW-0175">Coiled coil</keyword>